<feature type="domain" description="CYTH" evidence="1">
    <location>
        <begin position="16"/>
        <end position="214"/>
    </location>
</feature>
<organism evidence="2 3">
    <name type="scientific">Microbacterium marmarense</name>
    <dbReference type="NCBI Taxonomy" id="3122051"/>
    <lineage>
        <taxon>Bacteria</taxon>
        <taxon>Bacillati</taxon>
        <taxon>Actinomycetota</taxon>
        <taxon>Actinomycetes</taxon>
        <taxon>Micrococcales</taxon>
        <taxon>Microbacteriaceae</taxon>
        <taxon>Microbacterium</taxon>
    </lineage>
</organism>
<proteinExistence type="predicted"/>
<dbReference type="PROSITE" id="PS51707">
    <property type="entry name" value="CYTH"/>
    <property type="match status" value="1"/>
</dbReference>
<dbReference type="InterPro" id="IPR033469">
    <property type="entry name" value="CYTH-like_dom_sf"/>
</dbReference>
<accession>A0ABU8LU10</accession>
<dbReference type="Pfam" id="PF01928">
    <property type="entry name" value="CYTH"/>
    <property type="match status" value="1"/>
</dbReference>
<dbReference type="Gene3D" id="2.40.320.10">
    <property type="entry name" value="Hypothetical Protein Pfu-838710-001"/>
    <property type="match status" value="1"/>
</dbReference>
<dbReference type="InterPro" id="IPR023577">
    <property type="entry name" value="CYTH_domain"/>
</dbReference>
<keyword evidence="3" id="KW-1185">Reference proteome</keyword>
<protein>
    <submittedName>
        <fullName evidence="2">CYTH domain-containing protein</fullName>
    </submittedName>
</protein>
<sequence length="214" mass="22457">MTAADSTAGAAAPRRSVEVELKFDADTETSLPNWISVPGIASVGAGEVRELDARYLDTTEFALASAGFALRRRTGGGDAGWHIKGPRVGNGRVELHWPLGSAGEVPAPALEVLADVTQDPLLPLARIQNSRTAYALRDAAGGVLAEFADDVVSTLDERSGVERSWREWEVELGPAAPDDAEWRAAFFAAVETAVISAGGKAAASESKLARALGY</sequence>
<evidence type="ECO:0000313" key="2">
    <source>
        <dbReference type="EMBL" id="MEJ1155262.1"/>
    </source>
</evidence>
<dbReference type="Proteomes" id="UP001368654">
    <property type="component" value="Unassembled WGS sequence"/>
</dbReference>
<name>A0ABU8LU10_9MICO</name>
<dbReference type="SUPFAM" id="SSF55154">
    <property type="entry name" value="CYTH-like phosphatases"/>
    <property type="match status" value="1"/>
</dbReference>
<reference evidence="2 3" key="1">
    <citation type="submission" date="2024-02" db="EMBL/GenBank/DDBJ databases">
        <authorList>
            <person name="Saticioglu I.B."/>
        </authorList>
    </citation>
    <scope>NUCLEOTIDE SEQUENCE [LARGE SCALE GENOMIC DNA]</scope>
    <source>
        <strain evidence="2 3">Mu-86</strain>
    </source>
</reference>
<dbReference type="EMBL" id="JBBDGL010000002">
    <property type="protein sequence ID" value="MEJ1155262.1"/>
    <property type="molecule type" value="Genomic_DNA"/>
</dbReference>
<gene>
    <name evidence="2" type="ORF">WDU96_06575</name>
</gene>
<dbReference type="SMART" id="SM01118">
    <property type="entry name" value="CYTH"/>
    <property type="match status" value="1"/>
</dbReference>
<evidence type="ECO:0000259" key="1">
    <source>
        <dbReference type="PROSITE" id="PS51707"/>
    </source>
</evidence>
<comment type="caution">
    <text evidence="2">The sequence shown here is derived from an EMBL/GenBank/DDBJ whole genome shotgun (WGS) entry which is preliminary data.</text>
</comment>
<dbReference type="CDD" id="cd07374">
    <property type="entry name" value="CYTH-like_Pase"/>
    <property type="match status" value="1"/>
</dbReference>
<evidence type="ECO:0000313" key="3">
    <source>
        <dbReference type="Proteomes" id="UP001368654"/>
    </source>
</evidence>